<dbReference type="OrthoDB" id="6198698at2"/>
<dbReference type="EMBL" id="QGGU01000011">
    <property type="protein sequence ID" value="PWK47337.1"/>
    <property type="molecule type" value="Genomic_DNA"/>
</dbReference>
<evidence type="ECO:0000313" key="2">
    <source>
        <dbReference type="Proteomes" id="UP000245790"/>
    </source>
</evidence>
<protein>
    <submittedName>
        <fullName evidence="1">Uncharacterized protein</fullName>
    </submittedName>
</protein>
<comment type="caution">
    <text evidence="1">The sequence shown here is derived from an EMBL/GenBank/DDBJ whole genome shotgun (WGS) entry which is preliminary data.</text>
</comment>
<sequence>MMFSNDNSSHHWVTFTKGRIHVTGCSNCGQVLMPTNEDTSCHKVPVTDNMLVNKGFRITGAVQTAAAQSPTAA</sequence>
<proteinExistence type="predicted"/>
<keyword evidence="2" id="KW-1185">Reference proteome</keyword>
<dbReference type="AlphaFoldDB" id="A0A316FYX3"/>
<dbReference type="RefSeq" id="WP_109764588.1">
    <property type="nucleotide sequence ID" value="NZ_QGGU01000011.1"/>
</dbReference>
<accession>A0A316FYX3</accession>
<reference evidence="1 2" key="1">
    <citation type="submission" date="2018-05" db="EMBL/GenBank/DDBJ databases">
        <title>Genomic Encyclopedia of Type Strains, Phase IV (KMG-IV): sequencing the most valuable type-strain genomes for metagenomic binning, comparative biology and taxonomic classification.</title>
        <authorList>
            <person name="Goeker M."/>
        </authorList>
    </citation>
    <scope>NUCLEOTIDE SEQUENCE [LARGE SCALE GENOMIC DNA]</scope>
    <source>
        <strain evidence="1 2">DSM 25350</strain>
    </source>
</reference>
<evidence type="ECO:0000313" key="1">
    <source>
        <dbReference type="EMBL" id="PWK47337.1"/>
    </source>
</evidence>
<organism evidence="1 2">
    <name type="scientific">Pleionea mediterranea</name>
    <dbReference type="NCBI Taxonomy" id="523701"/>
    <lineage>
        <taxon>Bacteria</taxon>
        <taxon>Pseudomonadati</taxon>
        <taxon>Pseudomonadota</taxon>
        <taxon>Gammaproteobacteria</taxon>
        <taxon>Oceanospirillales</taxon>
        <taxon>Pleioneaceae</taxon>
        <taxon>Pleionea</taxon>
    </lineage>
</organism>
<gene>
    <name evidence="1" type="ORF">C8D97_11182</name>
</gene>
<name>A0A316FYX3_9GAMM</name>
<dbReference type="Proteomes" id="UP000245790">
    <property type="component" value="Unassembled WGS sequence"/>
</dbReference>